<gene>
    <name evidence="3" type="ORF">H7U32_02495</name>
</gene>
<feature type="domain" description="Alpha/beta hydrolase fold-3" evidence="2">
    <location>
        <begin position="96"/>
        <end position="298"/>
    </location>
</feature>
<dbReference type="EMBL" id="JACLYU010000002">
    <property type="protein sequence ID" value="MBM6699214.1"/>
    <property type="molecule type" value="Genomic_DNA"/>
</dbReference>
<dbReference type="Proteomes" id="UP000718821">
    <property type="component" value="Unassembled WGS sequence"/>
</dbReference>
<dbReference type="Gene3D" id="3.40.50.1820">
    <property type="entry name" value="alpha/beta hydrolase"/>
    <property type="match status" value="1"/>
</dbReference>
<evidence type="ECO:0000259" key="2">
    <source>
        <dbReference type="Pfam" id="PF07859"/>
    </source>
</evidence>
<dbReference type="InterPro" id="IPR013094">
    <property type="entry name" value="AB_hydrolase_3"/>
</dbReference>
<proteinExistence type="predicted"/>
<dbReference type="PANTHER" id="PTHR48081">
    <property type="entry name" value="AB HYDROLASE SUPERFAMILY PROTEIN C4A8.06C"/>
    <property type="match status" value="1"/>
</dbReference>
<comment type="caution">
    <text evidence="3">The sequence shown here is derived from an EMBL/GenBank/DDBJ whole genome shotgun (WGS) entry which is preliminary data.</text>
</comment>
<name>A0A939B978_9BIFI</name>
<evidence type="ECO:0000313" key="4">
    <source>
        <dbReference type="Proteomes" id="UP000718821"/>
    </source>
</evidence>
<dbReference type="AlphaFoldDB" id="A0A939B978"/>
<keyword evidence="1 3" id="KW-0378">Hydrolase</keyword>
<protein>
    <submittedName>
        <fullName evidence="3">Alpha/beta hydrolase</fullName>
    </submittedName>
</protein>
<keyword evidence="4" id="KW-1185">Reference proteome</keyword>
<dbReference type="InterPro" id="IPR029058">
    <property type="entry name" value="AB_hydrolase_fold"/>
</dbReference>
<reference evidence="3" key="1">
    <citation type="submission" date="2020-08" db="EMBL/GenBank/DDBJ databases">
        <authorList>
            <person name="Cejkova D."/>
            <person name="Kubasova T."/>
            <person name="Jahodarova E."/>
            <person name="Rychlik I."/>
        </authorList>
    </citation>
    <scope>NUCLEOTIDE SEQUENCE</scope>
    <source>
        <strain evidence="3">An836</strain>
    </source>
</reference>
<dbReference type="InterPro" id="IPR050300">
    <property type="entry name" value="GDXG_lipolytic_enzyme"/>
</dbReference>
<sequence length="334" mass="36600">MNETSDAQGLDRFLRWTEIDGDLDSCDPDRARIIKAMRMAFATGDELRAERWEDPAGVDVFEDIPYAQDGLRGHLLDLYLPHDARLRGGHVTPVYVDIHGGGFVYGYKELNRNFCTHLAAQGVAVFSLNYRPAPQADFRGQLEDIATAMTWIAGHIGDYPVDGSGVFVTGDSAGGCLALFACLCARNPEFAASLGLQWPALPVKGAVFESGVFEVAGYADGRREGFEGGDIRNIIGPDFFAVLRQAGAERLTCDALAALDVPPMMFVTSGDDFIQSETLAFAAALARLHKPFELYDWPIAKTQALGHVFPVCMTWLDESQEVLERMATFACRYA</sequence>
<accession>A0A939B978</accession>
<evidence type="ECO:0000313" key="3">
    <source>
        <dbReference type="EMBL" id="MBM6699214.1"/>
    </source>
</evidence>
<dbReference type="Pfam" id="PF07859">
    <property type="entry name" value="Abhydrolase_3"/>
    <property type="match status" value="1"/>
</dbReference>
<organism evidence="3 4">
    <name type="scientific">Bifidobacterium pullorum subsp. saeculare</name>
    <dbReference type="NCBI Taxonomy" id="78257"/>
    <lineage>
        <taxon>Bacteria</taxon>
        <taxon>Bacillati</taxon>
        <taxon>Actinomycetota</taxon>
        <taxon>Actinomycetes</taxon>
        <taxon>Bifidobacteriales</taxon>
        <taxon>Bifidobacteriaceae</taxon>
        <taxon>Bifidobacterium</taxon>
    </lineage>
</organism>
<evidence type="ECO:0000256" key="1">
    <source>
        <dbReference type="ARBA" id="ARBA00022801"/>
    </source>
</evidence>
<reference evidence="3" key="2">
    <citation type="journal article" date="2021" name="Sci. Rep.">
        <title>The distribution of antibiotic resistance genes in chicken gut microbiota commensals.</title>
        <authorList>
            <person name="Juricova H."/>
            <person name="Matiasovicova J."/>
            <person name="Kubasova T."/>
            <person name="Cejkova D."/>
            <person name="Rychlik I."/>
        </authorList>
    </citation>
    <scope>NUCLEOTIDE SEQUENCE</scope>
    <source>
        <strain evidence="3">An836</strain>
    </source>
</reference>
<dbReference type="GO" id="GO:0016787">
    <property type="term" value="F:hydrolase activity"/>
    <property type="evidence" value="ECO:0007669"/>
    <property type="project" value="UniProtKB-KW"/>
</dbReference>
<dbReference type="RefSeq" id="WP_204467733.1">
    <property type="nucleotide sequence ID" value="NZ_JACLYU010000002.1"/>
</dbReference>
<dbReference type="SUPFAM" id="SSF53474">
    <property type="entry name" value="alpha/beta-Hydrolases"/>
    <property type="match status" value="1"/>
</dbReference>